<feature type="transmembrane region" description="Helical" evidence="1">
    <location>
        <begin position="31"/>
        <end position="51"/>
    </location>
</feature>
<keyword evidence="1" id="KW-1133">Transmembrane helix</keyword>
<dbReference type="SUPFAM" id="SSF103473">
    <property type="entry name" value="MFS general substrate transporter"/>
    <property type="match status" value="1"/>
</dbReference>
<feature type="transmembrane region" description="Helical" evidence="1">
    <location>
        <begin position="7"/>
        <end position="25"/>
    </location>
</feature>
<reference evidence="2" key="1">
    <citation type="submission" date="2022-06" db="EMBL/GenBank/DDBJ databases">
        <title>Draft genome sequence of Streptomyces sp. RB6PN25 isolated from peat swamp forest in Thailand.</title>
        <authorList>
            <person name="Duangmal K."/>
            <person name="Klaysubun C."/>
        </authorList>
    </citation>
    <scope>NUCLEOTIDE SEQUENCE</scope>
    <source>
        <strain evidence="2">RB6PN25</strain>
    </source>
</reference>
<feature type="transmembrane region" description="Helical" evidence="1">
    <location>
        <begin position="98"/>
        <end position="119"/>
    </location>
</feature>
<feature type="transmembrane region" description="Helical" evidence="1">
    <location>
        <begin position="71"/>
        <end position="92"/>
    </location>
</feature>
<keyword evidence="3" id="KW-1185">Reference proteome</keyword>
<comment type="caution">
    <text evidence="2">The sequence shown here is derived from an EMBL/GenBank/DDBJ whole genome shotgun (WGS) entry which is preliminary data.</text>
</comment>
<accession>A0ABT1PTC5</accession>
<organism evidence="2 3">
    <name type="scientific">Streptomyces humicola</name>
    <dbReference type="NCBI Taxonomy" id="2953240"/>
    <lineage>
        <taxon>Bacteria</taxon>
        <taxon>Bacillati</taxon>
        <taxon>Actinomycetota</taxon>
        <taxon>Actinomycetes</taxon>
        <taxon>Kitasatosporales</taxon>
        <taxon>Streptomycetaceae</taxon>
        <taxon>Streptomyces</taxon>
    </lineage>
</organism>
<gene>
    <name evidence="2" type="ORF">NGB36_07145</name>
</gene>
<evidence type="ECO:0000313" key="3">
    <source>
        <dbReference type="Proteomes" id="UP001057702"/>
    </source>
</evidence>
<proteinExistence type="predicted"/>
<dbReference type="Gene3D" id="1.20.1250.20">
    <property type="entry name" value="MFS general substrate transporter like domains"/>
    <property type="match status" value="1"/>
</dbReference>
<dbReference type="EMBL" id="JANFNG010000003">
    <property type="protein sequence ID" value="MCQ4080378.1"/>
    <property type="molecule type" value="Genomic_DNA"/>
</dbReference>
<name>A0ABT1PTC5_9ACTN</name>
<protein>
    <submittedName>
        <fullName evidence="2">Uncharacterized protein</fullName>
    </submittedName>
</protein>
<dbReference type="PANTHER" id="PTHR42910:SF1">
    <property type="entry name" value="MAJOR FACILITATOR SUPERFAMILY (MFS) PROFILE DOMAIN-CONTAINING PROTEIN"/>
    <property type="match status" value="1"/>
</dbReference>
<dbReference type="PANTHER" id="PTHR42910">
    <property type="entry name" value="TRANSPORTER SCO4007-RELATED"/>
    <property type="match status" value="1"/>
</dbReference>
<sequence length="122" mass="12794">MADWGGARLTTGVCALLLLATWLPMGLGQHSLALLVTGIAAFDLVVQGLHITNQSQIYTLRPEARARLTSAYMTCYFVGGVAGSGLSTLAYTRGGWTGVALLGAALGAATCLLWIVSLLRKR</sequence>
<keyword evidence="1" id="KW-0472">Membrane</keyword>
<evidence type="ECO:0000313" key="2">
    <source>
        <dbReference type="EMBL" id="MCQ4080378.1"/>
    </source>
</evidence>
<evidence type="ECO:0000256" key="1">
    <source>
        <dbReference type="SAM" id="Phobius"/>
    </source>
</evidence>
<dbReference type="InterPro" id="IPR036259">
    <property type="entry name" value="MFS_trans_sf"/>
</dbReference>
<dbReference type="Proteomes" id="UP001057702">
    <property type="component" value="Unassembled WGS sequence"/>
</dbReference>
<keyword evidence="1" id="KW-0812">Transmembrane</keyword>